<dbReference type="Pfam" id="PF05930">
    <property type="entry name" value="Phage_AlpA"/>
    <property type="match status" value="1"/>
</dbReference>
<accession>A0ABW2YKV4</accession>
<evidence type="ECO:0000313" key="1">
    <source>
        <dbReference type="EMBL" id="MFD0738295.1"/>
    </source>
</evidence>
<organism evidence="1 2">
    <name type="scientific">Lysobacter koreensis</name>
    <dbReference type="NCBI Taxonomy" id="266122"/>
    <lineage>
        <taxon>Bacteria</taxon>
        <taxon>Pseudomonadati</taxon>
        <taxon>Pseudomonadota</taxon>
        <taxon>Gammaproteobacteria</taxon>
        <taxon>Lysobacterales</taxon>
        <taxon>Lysobacteraceae</taxon>
        <taxon>Lysobacter</taxon>
    </lineage>
</organism>
<gene>
    <name evidence="1" type="ORF">ACFQZQ_03190</name>
</gene>
<proteinExistence type="predicted"/>
<sequence length="72" mass="7829">MGAERRLRLRQVVDRVGLHKTAIYARIAAGKFPVPVKDGSASFWLESEIEAYIAASKAARDGDQNGDERAAA</sequence>
<dbReference type="InterPro" id="IPR010260">
    <property type="entry name" value="AlpA"/>
</dbReference>
<comment type="caution">
    <text evidence="1">The sequence shown here is derived from an EMBL/GenBank/DDBJ whole genome shotgun (WGS) entry which is preliminary data.</text>
</comment>
<evidence type="ECO:0000313" key="2">
    <source>
        <dbReference type="Proteomes" id="UP001597090"/>
    </source>
</evidence>
<dbReference type="Proteomes" id="UP001597090">
    <property type="component" value="Unassembled WGS sequence"/>
</dbReference>
<name>A0ABW2YKV4_9GAMM</name>
<dbReference type="EMBL" id="JBHTIH010000002">
    <property type="protein sequence ID" value="MFD0738295.1"/>
    <property type="molecule type" value="Genomic_DNA"/>
</dbReference>
<protein>
    <submittedName>
        <fullName evidence="1">Helix-turn-helix transcriptional regulator</fullName>
    </submittedName>
</protein>
<reference evidence="2" key="1">
    <citation type="journal article" date="2019" name="Int. J. Syst. Evol. Microbiol.">
        <title>The Global Catalogue of Microorganisms (GCM) 10K type strain sequencing project: providing services to taxonomists for standard genome sequencing and annotation.</title>
        <authorList>
            <consortium name="The Broad Institute Genomics Platform"/>
            <consortium name="The Broad Institute Genome Sequencing Center for Infectious Disease"/>
            <person name="Wu L."/>
            <person name="Ma J."/>
        </authorList>
    </citation>
    <scope>NUCLEOTIDE SEQUENCE [LARGE SCALE GENOMIC DNA]</scope>
    <source>
        <strain evidence="2">CCUG 55491</strain>
    </source>
</reference>
<dbReference type="RefSeq" id="WP_386811227.1">
    <property type="nucleotide sequence ID" value="NZ_JBHTIH010000002.1"/>
</dbReference>
<dbReference type="Gene3D" id="1.10.238.160">
    <property type="match status" value="1"/>
</dbReference>
<keyword evidence="2" id="KW-1185">Reference proteome</keyword>